<accession>A0AAX3T7W3</accession>
<reference evidence="1" key="1">
    <citation type="submission" date="2023-04" db="EMBL/GenBank/DDBJ databases">
        <title>Complete genome sequence of a phthalic acid esters degrading bacterial strain.</title>
        <authorList>
            <person name="Weng L."/>
            <person name="Jia Y."/>
            <person name="Ren L."/>
        </authorList>
    </citation>
    <scope>NUCLEOTIDE SEQUENCE</scope>
    <source>
        <strain evidence="1">RL-LY01</strain>
    </source>
</reference>
<dbReference type="RefSeq" id="WP_242697020.1">
    <property type="nucleotide sequence ID" value="NZ_CP121270.1"/>
</dbReference>
<name>A0AAX3T7W3_9ACTN</name>
<gene>
    <name evidence="1" type="ORF">P9A14_00645</name>
</gene>
<protein>
    <submittedName>
        <fullName evidence="1">Lysozyme</fullName>
    </submittedName>
</protein>
<dbReference type="EMBL" id="CP121270">
    <property type="protein sequence ID" value="WFP25075.1"/>
    <property type="molecule type" value="Genomic_DNA"/>
</dbReference>
<dbReference type="AlphaFoldDB" id="A0AAX3T7W3"/>
<proteinExistence type="predicted"/>
<evidence type="ECO:0000313" key="1">
    <source>
        <dbReference type="EMBL" id="WFP25075.1"/>
    </source>
</evidence>
<dbReference type="Pfam" id="PF08310">
    <property type="entry name" value="LGFP"/>
    <property type="match status" value="2"/>
</dbReference>
<organism evidence="1 2">
    <name type="scientific">Gordonia hongkongensis</name>
    <dbReference type="NCBI Taxonomy" id="1701090"/>
    <lineage>
        <taxon>Bacteria</taxon>
        <taxon>Bacillati</taxon>
        <taxon>Actinomycetota</taxon>
        <taxon>Actinomycetes</taxon>
        <taxon>Mycobacteriales</taxon>
        <taxon>Gordoniaceae</taxon>
        <taxon>Gordonia</taxon>
    </lineage>
</organism>
<dbReference type="InterPro" id="IPR013207">
    <property type="entry name" value="LGFP"/>
</dbReference>
<sequence length="210" mass="22639">MSALTTSTPSPARDLRPESVRRRVRRRVASVAVVATMVSLVMLAPSAQADRIINGHLVGGKIGEAYSSTGGFFKWGVPTGPERAGAKRGRFQVFSRETSFYWHPAADGGTAHQVGGAIRSRWQKAGAERGALGYPVSNEYRSGSGRSNDFQGGVVTWSKTGGAQIVWGQIRRKWEETGGAGGYFGVPLGGEYRTGNRFAQDFLNGTIFWP</sequence>
<evidence type="ECO:0000313" key="2">
    <source>
        <dbReference type="Proteomes" id="UP001213504"/>
    </source>
</evidence>
<dbReference type="Proteomes" id="UP001213504">
    <property type="component" value="Chromosome"/>
</dbReference>